<dbReference type="Pfam" id="PF01565">
    <property type="entry name" value="FAD_binding_4"/>
    <property type="match status" value="1"/>
</dbReference>
<evidence type="ECO:0000256" key="1">
    <source>
        <dbReference type="ARBA" id="ARBA00022630"/>
    </source>
</evidence>
<evidence type="ECO:0000256" key="2">
    <source>
        <dbReference type="ARBA" id="ARBA00022827"/>
    </source>
</evidence>
<dbReference type="InterPro" id="IPR016169">
    <property type="entry name" value="FAD-bd_PCMH_sub2"/>
</dbReference>
<keyword evidence="1" id="KW-0285">Flavoprotein</keyword>
<accession>A0A511XMP6</accession>
<dbReference type="PANTHER" id="PTHR11748">
    <property type="entry name" value="D-LACTATE DEHYDROGENASE"/>
    <property type="match status" value="1"/>
</dbReference>
<proteinExistence type="predicted"/>
<gene>
    <name evidence="4" type="primary">glcE</name>
    <name evidence="4" type="ORF">AOE01nite_24470</name>
</gene>
<evidence type="ECO:0000313" key="4">
    <source>
        <dbReference type="EMBL" id="GEN64223.1"/>
    </source>
</evidence>
<dbReference type="RefSeq" id="WP_146890277.1">
    <property type="nucleotide sequence ID" value="NZ_BJYG01000036.1"/>
</dbReference>
<dbReference type="InterPro" id="IPR016166">
    <property type="entry name" value="FAD-bd_PCMH"/>
</dbReference>
<feature type="domain" description="FAD-binding PCMH-type" evidence="3">
    <location>
        <begin position="3"/>
        <end position="190"/>
    </location>
</feature>
<dbReference type="AlphaFoldDB" id="A0A511XMP6"/>
<comment type="caution">
    <text evidence="4">The sequence shown here is derived from an EMBL/GenBank/DDBJ whole genome shotgun (WGS) entry which is preliminary data.</text>
</comment>
<evidence type="ECO:0000259" key="3">
    <source>
        <dbReference type="PROSITE" id="PS51387"/>
    </source>
</evidence>
<dbReference type="GO" id="GO:0003824">
    <property type="term" value="F:catalytic activity"/>
    <property type="evidence" value="ECO:0007669"/>
    <property type="project" value="InterPro"/>
</dbReference>
<name>A0A511XMP6_9PROT</name>
<dbReference type="InterPro" id="IPR006094">
    <property type="entry name" value="Oxid_FAD_bind_N"/>
</dbReference>
<dbReference type="SUPFAM" id="SSF56176">
    <property type="entry name" value="FAD-binding/transporter-associated domain-like"/>
    <property type="match status" value="1"/>
</dbReference>
<dbReference type="InterPro" id="IPR016164">
    <property type="entry name" value="FAD-linked_Oxase-like_C"/>
</dbReference>
<keyword evidence="5" id="KW-1185">Reference proteome</keyword>
<dbReference type="Gene3D" id="3.30.465.10">
    <property type="match status" value="1"/>
</dbReference>
<dbReference type="OrthoDB" id="9811557at2"/>
<dbReference type="SUPFAM" id="SSF55103">
    <property type="entry name" value="FAD-linked oxidases, C-terminal domain"/>
    <property type="match status" value="1"/>
</dbReference>
<sequence>MSETAEQATISMRPTRGEEVSAIVKDAVLNGHKLAIQGNGTRAGYGNPVHADATLELGGLDHIEFYEPEELVIRLGPGVTMQTLQATIAERGQYLPFEPPSWTGLYGTDPARATIGGTMASALSGPRRLFTGAARDYILGIQGINGQGEPFTAGGRTVKNVTGYDVSKLMVGSFGTIAALTSLTLKLWPAPPREQTLLFEATDVEADLIQTAAILRTPVAVSGATRLQTPQGWQLAFRIEGMEEGVAEHVAALTRHMARPPAATLDDRDSAALWASIRELAPLNAAPDDLIWRINLPVSQATAFIDQATQGAGQGSGLSRFFTDWGGAEIFCATQPETATAESVTRLRTIAKTHGGHATLIRAPEALRRSQGAFPRASDAVAALSARVRAAFDPMGLFNPGRMTVL</sequence>
<dbReference type="PANTHER" id="PTHR11748:SF103">
    <property type="entry name" value="GLYCOLATE OXIDASE SUBUNIT GLCE"/>
    <property type="match status" value="1"/>
</dbReference>
<dbReference type="EMBL" id="BJYG01000036">
    <property type="protein sequence ID" value="GEN64223.1"/>
    <property type="molecule type" value="Genomic_DNA"/>
</dbReference>
<protein>
    <submittedName>
        <fullName evidence="4">2-hydroxy-acid oxidase</fullName>
    </submittedName>
</protein>
<reference evidence="4 5" key="1">
    <citation type="submission" date="2019-07" db="EMBL/GenBank/DDBJ databases">
        <title>Whole genome shotgun sequence of Acetobacter oeni NBRC 105207.</title>
        <authorList>
            <person name="Hosoyama A."/>
            <person name="Uohara A."/>
            <person name="Ohji S."/>
            <person name="Ichikawa N."/>
        </authorList>
    </citation>
    <scope>NUCLEOTIDE SEQUENCE [LARGE SCALE GENOMIC DNA]</scope>
    <source>
        <strain evidence="4 5">NBRC 105207</strain>
    </source>
</reference>
<dbReference type="GO" id="GO:0071949">
    <property type="term" value="F:FAD binding"/>
    <property type="evidence" value="ECO:0007669"/>
    <property type="project" value="InterPro"/>
</dbReference>
<organism evidence="4 5">
    <name type="scientific">Acetobacter oeni</name>
    <dbReference type="NCBI Taxonomy" id="304077"/>
    <lineage>
        <taxon>Bacteria</taxon>
        <taxon>Pseudomonadati</taxon>
        <taxon>Pseudomonadota</taxon>
        <taxon>Alphaproteobacteria</taxon>
        <taxon>Acetobacterales</taxon>
        <taxon>Acetobacteraceae</taxon>
        <taxon>Acetobacter</taxon>
    </lineage>
</organism>
<keyword evidence="2" id="KW-0274">FAD</keyword>
<evidence type="ECO:0000313" key="5">
    <source>
        <dbReference type="Proteomes" id="UP000321746"/>
    </source>
</evidence>
<dbReference type="Proteomes" id="UP000321746">
    <property type="component" value="Unassembled WGS sequence"/>
</dbReference>
<dbReference type="PROSITE" id="PS51387">
    <property type="entry name" value="FAD_PCMH"/>
    <property type="match status" value="1"/>
</dbReference>
<dbReference type="InterPro" id="IPR036318">
    <property type="entry name" value="FAD-bd_PCMH-like_sf"/>
</dbReference>